<evidence type="ECO:0000313" key="3">
    <source>
        <dbReference type="RefSeq" id="XP_033461786.1"/>
    </source>
</evidence>
<dbReference type="AlphaFoldDB" id="A0A6J3M9P0"/>
<evidence type="ECO:0000256" key="1">
    <source>
        <dbReference type="SAM" id="MobiDB-lite"/>
    </source>
</evidence>
<sequence>MSTKNVQSSKWPADLYIFQFRLTQRPALITPVACNGSLTGPDDPNGSQYTPCSKTDGPEGSPTELYAWIDAKTYELGFLYYVYTPPGHDYLYLGEKTVYAATGPDAEKQASAFSVMESSHRDEARH</sequence>
<dbReference type="GeneID" id="54360852"/>
<name>A0A6J3M9P0_9PEZI</name>
<gene>
    <name evidence="3" type="ORF">K489DRAFT_369591</name>
</gene>
<reference evidence="3" key="1">
    <citation type="submission" date="2020-01" db="EMBL/GenBank/DDBJ databases">
        <authorList>
            <consortium name="DOE Joint Genome Institute"/>
            <person name="Haridas S."/>
            <person name="Albert R."/>
            <person name="Binder M."/>
            <person name="Bloem J."/>
            <person name="Labutti K."/>
            <person name="Salamov A."/>
            <person name="Andreopoulos B."/>
            <person name="Baker S.E."/>
            <person name="Barry K."/>
            <person name="Bills G."/>
            <person name="Bluhm B.H."/>
            <person name="Cannon C."/>
            <person name="Castanera R."/>
            <person name="Culley D.E."/>
            <person name="Daum C."/>
            <person name="Ezra D."/>
            <person name="Gonzalez J.B."/>
            <person name="Henrissat B."/>
            <person name="Kuo A."/>
            <person name="Liang C."/>
            <person name="Lipzen A."/>
            <person name="Lutzoni F."/>
            <person name="Magnuson J."/>
            <person name="Mondo S."/>
            <person name="Nolan M."/>
            <person name="Ohm R."/>
            <person name="Pangilinan J."/>
            <person name="Park H.-J."/>
            <person name="Ramirez L."/>
            <person name="Alfaro M."/>
            <person name="Sun H."/>
            <person name="Tritt A."/>
            <person name="Yoshinaga Y."/>
            <person name="Zwiers L.-H."/>
            <person name="Turgeon B.G."/>
            <person name="Goodwin S.B."/>
            <person name="Spatafora J.W."/>
            <person name="Crous P.W."/>
            <person name="Grigoriev I.V."/>
        </authorList>
    </citation>
    <scope>NUCLEOTIDE SEQUENCE</scope>
    <source>
        <strain evidence="3">CBS 342.82</strain>
    </source>
</reference>
<feature type="region of interest" description="Disordered" evidence="1">
    <location>
        <begin position="36"/>
        <end position="59"/>
    </location>
</feature>
<reference evidence="3" key="3">
    <citation type="submission" date="2025-08" db="UniProtKB">
        <authorList>
            <consortium name="RefSeq"/>
        </authorList>
    </citation>
    <scope>IDENTIFICATION</scope>
    <source>
        <strain evidence="3">CBS 342.82</strain>
    </source>
</reference>
<reference evidence="3" key="2">
    <citation type="submission" date="2020-04" db="EMBL/GenBank/DDBJ databases">
        <authorList>
            <consortium name="NCBI Genome Project"/>
        </authorList>
    </citation>
    <scope>NUCLEOTIDE SEQUENCE</scope>
    <source>
        <strain evidence="3">CBS 342.82</strain>
    </source>
</reference>
<dbReference type="Proteomes" id="UP000504637">
    <property type="component" value="Unplaced"/>
</dbReference>
<keyword evidence="2" id="KW-1185">Reference proteome</keyword>
<organism evidence="3">
    <name type="scientific">Dissoconium aciculare CBS 342.82</name>
    <dbReference type="NCBI Taxonomy" id="1314786"/>
    <lineage>
        <taxon>Eukaryota</taxon>
        <taxon>Fungi</taxon>
        <taxon>Dikarya</taxon>
        <taxon>Ascomycota</taxon>
        <taxon>Pezizomycotina</taxon>
        <taxon>Dothideomycetes</taxon>
        <taxon>Dothideomycetidae</taxon>
        <taxon>Mycosphaerellales</taxon>
        <taxon>Dissoconiaceae</taxon>
        <taxon>Dissoconium</taxon>
    </lineage>
</organism>
<proteinExistence type="predicted"/>
<protein>
    <submittedName>
        <fullName evidence="3">Uncharacterized protein</fullName>
    </submittedName>
</protein>
<dbReference type="RefSeq" id="XP_033461786.1">
    <property type="nucleotide sequence ID" value="XM_033603052.1"/>
</dbReference>
<evidence type="ECO:0000313" key="2">
    <source>
        <dbReference type="Proteomes" id="UP000504637"/>
    </source>
</evidence>
<dbReference type="OrthoDB" id="3642254at2759"/>
<accession>A0A6J3M9P0</accession>